<accession>A0ABR3JWU5</accession>
<name>A0ABR3JWU5_9AGAR</name>
<dbReference type="InterPro" id="IPR011032">
    <property type="entry name" value="GroES-like_sf"/>
</dbReference>
<dbReference type="Pfam" id="PF00107">
    <property type="entry name" value="ADH_zinc_N"/>
    <property type="match status" value="1"/>
</dbReference>
<dbReference type="Gene3D" id="3.90.180.10">
    <property type="entry name" value="Medium-chain alcohol dehydrogenases, catalytic domain"/>
    <property type="match status" value="1"/>
</dbReference>
<keyword evidence="5" id="KW-0560">Oxidoreductase</keyword>
<evidence type="ECO:0000313" key="9">
    <source>
        <dbReference type="EMBL" id="KAL0959582.1"/>
    </source>
</evidence>
<sequence>MSSISSLPKTYKAVRSSGAKQPWEVVDMPMREPGPNEVLIRVHASGICASDHFVKEGTWPGLQYPRIPGHEVVGRVAAVGSAILAAEEGKSQSRFAIGALVGAGWNGGYCQRCPQCRNGDQWNCEKVGYTGFTLDGGHAEYMYAPETVVVSLAEESVEQASYAEIAPLLCAGATVYDAIRTTNWSPGDICVVQGIGGLGHLAVQFAAKLGLKVYAVSSGASKRDLALSLGAYGYIDSSAQDPVEAIQALGHGGAKVIVCTAPYAEHISKIIPAVGPNGTVVLVSAAVDSEIKIWNLTLNMKRATLRGWSCGCSEDMEKCVGFATQTGVKSMVQEYTLDEFAHAYDGVIENKARFRNVIVFP</sequence>
<keyword evidence="3 6" id="KW-0479">Metal-binding</keyword>
<dbReference type="PROSITE" id="PS00059">
    <property type="entry name" value="ADH_ZINC"/>
    <property type="match status" value="1"/>
</dbReference>
<evidence type="ECO:0000256" key="1">
    <source>
        <dbReference type="ARBA" id="ARBA00001947"/>
    </source>
</evidence>
<dbReference type="Pfam" id="PF08240">
    <property type="entry name" value="ADH_N"/>
    <property type="match status" value="1"/>
</dbReference>
<dbReference type="EMBL" id="JASNQZ010000002">
    <property type="protein sequence ID" value="KAL0959582.1"/>
    <property type="molecule type" value="Genomic_DNA"/>
</dbReference>
<dbReference type="SUPFAM" id="SSF51735">
    <property type="entry name" value="NAD(P)-binding Rossmann-fold domains"/>
    <property type="match status" value="1"/>
</dbReference>
<evidence type="ECO:0000259" key="8">
    <source>
        <dbReference type="Pfam" id="PF08240"/>
    </source>
</evidence>
<comment type="caution">
    <text evidence="9">The sequence shown here is derived from an EMBL/GenBank/DDBJ whole genome shotgun (WGS) entry which is preliminary data.</text>
</comment>
<dbReference type="Proteomes" id="UP001556367">
    <property type="component" value="Unassembled WGS sequence"/>
</dbReference>
<feature type="domain" description="Alcohol dehydrogenase-like N-terminal" evidence="8">
    <location>
        <begin position="34"/>
        <end position="152"/>
    </location>
</feature>
<keyword evidence="4 6" id="KW-0862">Zinc</keyword>
<dbReference type="InterPro" id="IPR013149">
    <property type="entry name" value="ADH-like_C"/>
</dbReference>
<dbReference type="PANTHER" id="PTHR42940:SF7">
    <property type="entry name" value="ALCOHOL DEHYDROGENASE-LIKE N-TERMINAL DOMAIN-CONTAINING PROTEIN"/>
    <property type="match status" value="1"/>
</dbReference>
<dbReference type="InterPro" id="IPR002328">
    <property type="entry name" value="ADH_Zn_CS"/>
</dbReference>
<reference evidence="10" key="1">
    <citation type="submission" date="2024-06" db="EMBL/GenBank/DDBJ databases">
        <title>Multi-omics analyses provide insights into the biosynthesis of the anticancer antibiotic pleurotin in Hohenbuehelia grisea.</title>
        <authorList>
            <person name="Weaver J.A."/>
            <person name="Alberti F."/>
        </authorList>
    </citation>
    <scope>NUCLEOTIDE SEQUENCE [LARGE SCALE GENOMIC DNA]</scope>
    <source>
        <strain evidence="10">T-177</strain>
    </source>
</reference>
<comment type="similarity">
    <text evidence="2 6">Belongs to the zinc-containing alcohol dehydrogenase family.</text>
</comment>
<dbReference type="PANTHER" id="PTHR42940">
    <property type="entry name" value="ALCOHOL DEHYDROGENASE 1-RELATED"/>
    <property type="match status" value="1"/>
</dbReference>
<evidence type="ECO:0008006" key="11">
    <source>
        <dbReference type="Google" id="ProtNLM"/>
    </source>
</evidence>
<evidence type="ECO:0000259" key="7">
    <source>
        <dbReference type="Pfam" id="PF00107"/>
    </source>
</evidence>
<dbReference type="SUPFAM" id="SSF50129">
    <property type="entry name" value="GroES-like"/>
    <property type="match status" value="1"/>
</dbReference>
<feature type="domain" description="Alcohol dehydrogenase-like C-terminal" evidence="7">
    <location>
        <begin position="197"/>
        <end position="322"/>
    </location>
</feature>
<dbReference type="InterPro" id="IPR036291">
    <property type="entry name" value="NAD(P)-bd_dom_sf"/>
</dbReference>
<evidence type="ECO:0000256" key="4">
    <source>
        <dbReference type="ARBA" id="ARBA00022833"/>
    </source>
</evidence>
<gene>
    <name evidence="9" type="ORF">HGRIS_011292</name>
</gene>
<organism evidence="9 10">
    <name type="scientific">Hohenbuehelia grisea</name>
    <dbReference type="NCBI Taxonomy" id="104357"/>
    <lineage>
        <taxon>Eukaryota</taxon>
        <taxon>Fungi</taxon>
        <taxon>Dikarya</taxon>
        <taxon>Basidiomycota</taxon>
        <taxon>Agaricomycotina</taxon>
        <taxon>Agaricomycetes</taxon>
        <taxon>Agaricomycetidae</taxon>
        <taxon>Agaricales</taxon>
        <taxon>Pleurotineae</taxon>
        <taxon>Pleurotaceae</taxon>
        <taxon>Hohenbuehelia</taxon>
    </lineage>
</organism>
<evidence type="ECO:0000256" key="3">
    <source>
        <dbReference type="ARBA" id="ARBA00022723"/>
    </source>
</evidence>
<keyword evidence="10" id="KW-1185">Reference proteome</keyword>
<evidence type="ECO:0000256" key="5">
    <source>
        <dbReference type="ARBA" id="ARBA00023002"/>
    </source>
</evidence>
<evidence type="ECO:0000256" key="2">
    <source>
        <dbReference type="ARBA" id="ARBA00008072"/>
    </source>
</evidence>
<comment type="cofactor">
    <cofactor evidence="1 6">
        <name>Zn(2+)</name>
        <dbReference type="ChEBI" id="CHEBI:29105"/>
    </cofactor>
</comment>
<proteinExistence type="inferred from homology"/>
<protein>
    <recommendedName>
        <fullName evidence="11">GroES-like protein</fullName>
    </recommendedName>
</protein>
<evidence type="ECO:0000313" key="10">
    <source>
        <dbReference type="Proteomes" id="UP001556367"/>
    </source>
</evidence>
<dbReference type="InterPro" id="IPR013154">
    <property type="entry name" value="ADH-like_N"/>
</dbReference>
<dbReference type="Gene3D" id="3.40.50.720">
    <property type="entry name" value="NAD(P)-binding Rossmann-like Domain"/>
    <property type="match status" value="1"/>
</dbReference>
<evidence type="ECO:0000256" key="6">
    <source>
        <dbReference type="RuleBase" id="RU361277"/>
    </source>
</evidence>